<proteinExistence type="predicted"/>
<dbReference type="InterPro" id="IPR001214">
    <property type="entry name" value="SET_dom"/>
</dbReference>
<dbReference type="SMART" id="SM00317">
    <property type="entry name" value="SET"/>
    <property type="match status" value="1"/>
</dbReference>
<keyword evidence="3" id="KW-1185">Reference proteome</keyword>
<name>A0AAU9KAH1_9CILI</name>
<feature type="domain" description="SET" evidence="1">
    <location>
        <begin position="391"/>
        <end position="534"/>
    </location>
</feature>
<dbReference type="SUPFAM" id="SSF82199">
    <property type="entry name" value="SET domain"/>
    <property type="match status" value="2"/>
</dbReference>
<dbReference type="PROSITE" id="PS50280">
    <property type="entry name" value="SET"/>
    <property type="match status" value="1"/>
</dbReference>
<evidence type="ECO:0000259" key="1">
    <source>
        <dbReference type="PROSITE" id="PS50280"/>
    </source>
</evidence>
<dbReference type="Proteomes" id="UP001162131">
    <property type="component" value="Unassembled WGS sequence"/>
</dbReference>
<dbReference type="PANTHER" id="PTHR46655">
    <property type="entry name" value="HISTONE-LYSINE N-METHYLTRANSFERASE ATXR3"/>
    <property type="match status" value="1"/>
</dbReference>
<reference evidence="2" key="1">
    <citation type="submission" date="2021-09" db="EMBL/GenBank/DDBJ databases">
        <authorList>
            <consortium name="AG Swart"/>
            <person name="Singh M."/>
            <person name="Singh A."/>
            <person name="Seah K."/>
            <person name="Emmerich C."/>
        </authorList>
    </citation>
    <scope>NUCLEOTIDE SEQUENCE</scope>
    <source>
        <strain evidence="2">ATCC30299</strain>
    </source>
</reference>
<protein>
    <recommendedName>
        <fullName evidence="1">SET domain-containing protein</fullName>
    </recommendedName>
</protein>
<dbReference type="InterPro" id="IPR046341">
    <property type="entry name" value="SET_dom_sf"/>
</dbReference>
<dbReference type="EMBL" id="CAJZBQ010000055">
    <property type="protein sequence ID" value="CAG9332609.1"/>
    <property type="molecule type" value="Genomic_DNA"/>
</dbReference>
<dbReference type="Pfam" id="PF00856">
    <property type="entry name" value="SET"/>
    <property type="match status" value="1"/>
</dbReference>
<sequence length="913" mass="104901">MDEPELRRPKPYKILEQVMVELSKLDYFNYFRIPYGRKPILIPDSFTANINSRCYLDCANTSPSISIVISNKKSDKPYKKLKLSYDVDDFLSIKSFKLEDDPIYVSNYLEYEECHLQSLDDLYFNVITNCYFSISQLKNDFVKLMLKKLKSARNIGEKKYINEFWNEASIRFKRYEKDLKILLKDEWKSLISDNPNPKVTGNWHRAPYKTREYKEISDYEPVAGGSTTDRLKTDKKGCCNGKHCSSLEALGPFDLVTGTWKTLNKDRLARTECSETCPCVKNGICMNRQISDHQEKQLWLDVVETPTWGFDTYTYRNIFVYLRVPFDPYSYCFIDKALPKAINSVKWNSWDIREALDLILKDTRGTFNLLDMKYAHGLLNAINALIGVYGADAVLNEFKIHPKGTGVVCINRAGIPANSLVVEYSGELYTPALWFEKQDALKNANNTMKRRANDAGECLPDFYNIMIERHMDDPAGYDVMVVDPILKGKYGSRLSHSCAPNCGTVTTVANGRYTIGMYALKPISYLEELTFDYNSFTESRDEHFSSICLCGSSYCRRYYLSLSKNSTNFHPSHNFVHRIGLILRSCYTPRSDKHIEICNKFSIKSALLDGCPDWLVVWVALVLEVVQEELNSKPNEIEKKIVLDSRIQNLAITIDKIKYCMSNSNDHPPMQLLSKKDALDYIWGNEEYSVKQSLMKLTHEFPGLNSLLGKANSLNQARKQLLKIRDLLRAHAPSRWIGAGIADILHLIAYTQLFFRDIPYASFESQEIHIRPGEISRNSKFDSEKLTKKYSPLHIQGIMAGWFKQSVEKPHASLSADKRGAITLSSLESLPEMEYNEELRGKLIKHLQEKPASPWPAKHSERYPWGTFVNSARVMGSPMFDTFHNDEEAITRCLKYLDVPAESCDIPPYYDLP</sequence>
<dbReference type="Gene3D" id="2.170.270.10">
    <property type="entry name" value="SET domain"/>
    <property type="match status" value="1"/>
</dbReference>
<gene>
    <name evidence="2" type="ORF">BSTOLATCC_MIC56903</name>
</gene>
<comment type="caution">
    <text evidence="2">The sequence shown here is derived from an EMBL/GenBank/DDBJ whole genome shotgun (WGS) entry which is preliminary data.</text>
</comment>
<dbReference type="InterPro" id="IPR045606">
    <property type="entry name" value="ATXR3_C"/>
</dbReference>
<evidence type="ECO:0000313" key="2">
    <source>
        <dbReference type="EMBL" id="CAG9332609.1"/>
    </source>
</evidence>
<accession>A0AAU9KAH1</accession>
<evidence type="ECO:0000313" key="3">
    <source>
        <dbReference type="Proteomes" id="UP001162131"/>
    </source>
</evidence>
<dbReference type="PANTHER" id="PTHR46655:SF1">
    <property type="entry name" value="HISTONE-LYSINE N-METHYLTRANSFERASE ATXR3"/>
    <property type="match status" value="1"/>
</dbReference>
<dbReference type="Pfam" id="PF19633">
    <property type="entry name" value="SDG2_C"/>
    <property type="match status" value="1"/>
</dbReference>
<organism evidence="2 3">
    <name type="scientific">Blepharisma stoltei</name>
    <dbReference type="NCBI Taxonomy" id="1481888"/>
    <lineage>
        <taxon>Eukaryota</taxon>
        <taxon>Sar</taxon>
        <taxon>Alveolata</taxon>
        <taxon>Ciliophora</taxon>
        <taxon>Postciliodesmatophora</taxon>
        <taxon>Heterotrichea</taxon>
        <taxon>Heterotrichida</taxon>
        <taxon>Blepharismidae</taxon>
        <taxon>Blepharisma</taxon>
    </lineage>
</organism>
<dbReference type="AlphaFoldDB" id="A0AAU9KAH1"/>